<evidence type="ECO:0000313" key="3">
    <source>
        <dbReference type="Proteomes" id="UP000009232"/>
    </source>
</evidence>
<protein>
    <submittedName>
        <fullName evidence="2">Uncharacterized protein</fullName>
    </submittedName>
</protein>
<accession>F6D910</accession>
<evidence type="ECO:0000256" key="1">
    <source>
        <dbReference type="SAM" id="Phobius"/>
    </source>
</evidence>
<reference evidence="2 3" key="1">
    <citation type="submission" date="2011-05" db="EMBL/GenBank/DDBJ databases">
        <title>Complete sequence of Thioalkalimicrobium cyclicum ALM1.</title>
        <authorList>
            <consortium name="US DOE Joint Genome Institute"/>
            <person name="Lucas S."/>
            <person name="Han J."/>
            <person name="Lapidus A."/>
            <person name="Cheng J.-F."/>
            <person name="Goodwin L."/>
            <person name="Pitluck S."/>
            <person name="Peters L."/>
            <person name="Mikhailova N."/>
            <person name="Davenport K."/>
            <person name="Han C."/>
            <person name="Tapia R."/>
            <person name="Land M."/>
            <person name="Hauser L."/>
            <person name="Kyrpides N."/>
            <person name="Ivanova N."/>
            <person name="Pagani I."/>
            <person name="Kappler U."/>
            <person name="Woyke T."/>
        </authorList>
    </citation>
    <scope>NUCLEOTIDE SEQUENCE [LARGE SCALE GENOMIC DNA]</scope>
    <source>
        <strain evidence="3">DSM 14477 / JCM 11371 / ALM1</strain>
    </source>
</reference>
<dbReference type="AlphaFoldDB" id="F6D910"/>
<dbReference type="Proteomes" id="UP000009232">
    <property type="component" value="Chromosome"/>
</dbReference>
<name>F6D910_THICA</name>
<dbReference type="EMBL" id="CP002776">
    <property type="protein sequence ID" value="AEG30841.1"/>
    <property type="molecule type" value="Genomic_DNA"/>
</dbReference>
<feature type="transmembrane region" description="Helical" evidence="1">
    <location>
        <begin position="84"/>
        <end position="102"/>
    </location>
</feature>
<dbReference type="STRING" id="717773.Thicy_0065"/>
<evidence type="ECO:0000313" key="2">
    <source>
        <dbReference type="EMBL" id="AEG30841.1"/>
    </source>
</evidence>
<dbReference type="KEGG" id="tcy:Thicy_0065"/>
<dbReference type="OrthoDB" id="5616111at2"/>
<dbReference type="HOGENOM" id="CLU_2144703_0_0_6"/>
<feature type="transmembrane region" description="Helical" evidence="1">
    <location>
        <begin position="20"/>
        <end position="41"/>
    </location>
</feature>
<dbReference type="eggNOG" id="ENOG502ZCXI">
    <property type="taxonomic scope" value="Bacteria"/>
</dbReference>
<sequence>MDGLILGFFMMVGYAQAHWLMIALFVLGAVVLNAVALFKLGGLIKPAAFKATLLAALGIAAILFVSIPTLTGSSFAFMGYWLDWALLIFMAVGYAVALLLWVHPIVRLVKGV</sequence>
<organism evidence="2 3">
    <name type="scientific">Thiomicrospira cyclica (strain DSM 14477 / JCM 11371 / ALM1)</name>
    <name type="common">Thioalkalimicrobium cyclicum</name>
    <dbReference type="NCBI Taxonomy" id="717773"/>
    <lineage>
        <taxon>Bacteria</taxon>
        <taxon>Pseudomonadati</taxon>
        <taxon>Pseudomonadota</taxon>
        <taxon>Gammaproteobacteria</taxon>
        <taxon>Thiotrichales</taxon>
        <taxon>Piscirickettsiaceae</taxon>
        <taxon>Thiomicrospira</taxon>
    </lineage>
</organism>
<gene>
    <name evidence="2" type="ordered locus">Thicy_0065</name>
</gene>
<keyword evidence="3" id="KW-1185">Reference proteome</keyword>
<proteinExistence type="predicted"/>
<keyword evidence="1" id="KW-0812">Transmembrane</keyword>
<keyword evidence="1" id="KW-1133">Transmembrane helix</keyword>
<dbReference type="RefSeq" id="WP_013834629.1">
    <property type="nucleotide sequence ID" value="NC_015581.1"/>
</dbReference>
<keyword evidence="1" id="KW-0472">Membrane</keyword>
<feature type="transmembrane region" description="Helical" evidence="1">
    <location>
        <begin position="53"/>
        <end position="78"/>
    </location>
</feature>